<evidence type="ECO:0000313" key="2">
    <source>
        <dbReference type="Proteomes" id="UP001218034"/>
    </source>
</evidence>
<sequence>MGRAVSGTNDEWLCARHFVEASYESDLYETLERLESEDIEGLGIHRTEANTEAILREIKAQYPGMVEAFEKVFSNYL</sequence>
<dbReference type="EMBL" id="CP104395">
    <property type="protein sequence ID" value="WEL19759.1"/>
    <property type="molecule type" value="Genomic_DNA"/>
</dbReference>
<organism evidence="1 2">
    <name type="scientific">Candidatus Nanohalococcus occultus</name>
    <dbReference type="NCBI Taxonomy" id="2978047"/>
    <lineage>
        <taxon>Archaea</taxon>
        <taxon>Candidatus Nanohalarchaeota</taxon>
        <taxon>Candidatus Nanohalarchaeota incertae sedis</taxon>
        <taxon>Candidatus Nanohalococcus</taxon>
    </lineage>
</organism>
<accession>A0ABY8CEV8</accession>
<reference evidence="1 2" key="1">
    <citation type="submission" date="2022-09" db="EMBL/GenBank/DDBJ databases">
        <title>Xylan utilization by haloarchaea-nanohaloarchaea associations.</title>
        <authorList>
            <person name="Yakimov M."/>
        </authorList>
    </citation>
    <scope>NUCLEOTIDE SEQUENCE [LARGE SCALE GENOMIC DNA]</scope>
    <source>
        <strain evidence="1 2">SVXNc</strain>
    </source>
</reference>
<gene>
    <name evidence="1" type="ORF">SVXNc_0747</name>
</gene>
<dbReference type="Proteomes" id="UP001218034">
    <property type="component" value="Chromosome"/>
</dbReference>
<protein>
    <submittedName>
        <fullName evidence="1">Uncharacterized protein</fullName>
    </submittedName>
</protein>
<proteinExistence type="predicted"/>
<keyword evidence="2" id="KW-1185">Reference proteome</keyword>
<name>A0ABY8CEV8_9ARCH</name>
<evidence type="ECO:0000313" key="1">
    <source>
        <dbReference type="EMBL" id="WEL19759.1"/>
    </source>
</evidence>